<sequence length="295" mass="31531">MRATPAALDCGDGIVLSALVAEPEGPPRATIVALHGAGMRAGYFDGRSHPDISLLALGARLGYTVVAVDRPGYGRSGKRLPNGQSLTDQRTTLHSGLTRLVAGRDTGAGLFLLAHSFGGKLALACAAEPLPAPLLGLDVSGCGHRYAADPVGLGEDHPREWLRHWGRLRFYPPGTFRDMTGLVTPPPALDLAEAARWPDAFDALAARVRVPVRLTFAEYEQWWRHDPESLTDLASRFRAAPRVIVERLPDSGHNISLGLTARSYHLRALAFLEECLLAPAAESAGRPPRIGAAAP</sequence>
<gene>
    <name evidence="2" type="ORF">SGL43_00313</name>
</gene>
<organism evidence="2 3">
    <name type="scientific">Streptomyces globisporus</name>
    <dbReference type="NCBI Taxonomy" id="1908"/>
    <lineage>
        <taxon>Bacteria</taxon>
        <taxon>Bacillati</taxon>
        <taxon>Actinomycetota</taxon>
        <taxon>Actinomycetes</taxon>
        <taxon>Kitasatosporales</taxon>
        <taxon>Streptomycetaceae</taxon>
        <taxon>Streptomyces</taxon>
    </lineage>
</organism>
<evidence type="ECO:0000259" key="1">
    <source>
        <dbReference type="Pfam" id="PF12697"/>
    </source>
</evidence>
<dbReference type="Pfam" id="PF12697">
    <property type="entry name" value="Abhydrolase_6"/>
    <property type="match status" value="1"/>
</dbReference>
<keyword evidence="3" id="KW-1185">Reference proteome</keyword>
<feature type="domain" description="AB hydrolase-1" evidence="1">
    <location>
        <begin position="31"/>
        <end position="254"/>
    </location>
</feature>
<dbReference type="EMBL" id="CAKXYP010000001">
    <property type="protein sequence ID" value="CAH9413315.1"/>
    <property type="molecule type" value="Genomic_DNA"/>
</dbReference>
<dbReference type="Gene3D" id="3.40.50.1820">
    <property type="entry name" value="alpha/beta hydrolase"/>
    <property type="match status" value="1"/>
</dbReference>
<name>A0ABM9GR20_STRGL</name>
<protein>
    <recommendedName>
        <fullName evidence="1">AB hydrolase-1 domain-containing protein</fullName>
    </recommendedName>
</protein>
<comment type="caution">
    <text evidence="2">The sequence shown here is derived from an EMBL/GenBank/DDBJ whole genome shotgun (WGS) entry which is preliminary data.</text>
</comment>
<evidence type="ECO:0000313" key="2">
    <source>
        <dbReference type="EMBL" id="CAH9413315.1"/>
    </source>
</evidence>
<dbReference type="InterPro" id="IPR029058">
    <property type="entry name" value="AB_hydrolase_fold"/>
</dbReference>
<accession>A0ABM9GR20</accession>
<dbReference type="RefSeq" id="WP_073774823.1">
    <property type="nucleotide sequence ID" value="NZ_CAKXYP010000001.1"/>
</dbReference>
<dbReference type="SUPFAM" id="SSF53474">
    <property type="entry name" value="alpha/beta-Hydrolases"/>
    <property type="match status" value="1"/>
</dbReference>
<dbReference type="Proteomes" id="UP001154015">
    <property type="component" value="Unassembled WGS sequence"/>
</dbReference>
<proteinExistence type="predicted"/>
<reference evidence="2" key="1">
    <citation type="submission" date="2022-03" db="EMBL/GenBank/DDBJ databases">
        <authorList>
            <person name="Leyn A S."/>
        </authorList>
    </citation>
    <scope>NUCLEOTIDE SEQUENCE</scope>
    <source>
        <strain evidence="2">Streptomyces globisporus 4-3</strain>
    </source>
</reference>
<dbReference type="InterPro" id="IPR000073">
    <property type="entry name" value="AB_hydrolase_1"/>
</dbReference>
<evidence type="ECO:0000313" key="3">
    <source>
        <dbReference type="Proteomes" id="UP001154015"/>
    </source>
</evidence>